<feature type="region of interest" description="Disordered" evidence="1">
    <location>
        <begin position="124"/>
        <end position="145"/>
    </location>
</feature>
<gene>
    <name evidence="2" type="ORF">E6K72_11680</name>
</gene>
<organism evidence="2 3">
    <name type="scientific">Eiseniibacteriota bacterium</name>
    <dbReference type="NCBI Taxonomy" id="2212470"/>
    <lineage>
        <taxon>Bacteria</taxon>
        <taxon>Candidatus Eiseniibacteriota</taxon>
    </lineage>
</organism>
<dbReference type="AlphaFoldDB" id="A0A538SFM8"/>
<comment type="caution">
    <text evidence="2">The sequence shown here is derived from an EMBL/GenBank/DDBJ whole genome shotgun (WGS) entry which is preliminary data.</text>
</comment>
<sequence>MRPTRAAFPGPRHHVSGAHRVAARLEPQILLVLPARVLNRCDGARDRLGERVQVPELEQASVEGLQVERTPVANTRSAHARDPARERRVNRLADALACAEIHAGVEVAGAIFAEAAVDGERRIERRARERREERRRARARSTAVR</sequence>
<name>A0A538SFM8_UNCEI</name>
<reference evidence="2 3" key="1">
    <citation type="journal article" date="2019" name="Nat. Microbiol.">
        <title>Mediterranean grassland soil C-N compound turnover is dependent on rainfall and depth, and is mediated by genomically divergent microorganisms.</title>
        <authorList>
            <person name="Diamond S."/>
            <person name="Andeer P.F."/>
            <person name="Li Z."/>
            <person name="Crits-Christoph A."/>
            <person name="Burstein D."/>
            <person name="Anantharaman K."/>
            <person name="Lane K.R."/>
            <person name="Thomas B.C."/>
            <person name="Pan C."/>
            <person name="Northen T.R."/>
            <person name="Banfield J.F."/>
        </authorList>
    </citation>
    <scope>NUCLEOTIDE SEQUENCE [LARGE SCALE GENOMIC DNA]</scope>
    <source>
        <strain evidence="2">WS_2</strain>
    </source>
</reference>
<accession>A0A538SFM8</accession>
<protein>
    <submittedName>
        <fullName evidence="2">Uncharacterized protein</fullName>
    </submittedName>
</protein>
<dbReference type="EMBL" id="VBOS01000422">
    <property type="protein sequence ID" value="TMQ50184.1"/>
    <property type="molecule type" value="Genomic_DNA"/>
</dbReference>
<evidence type="ECO:0000313" key="3">
    <source>
        <dbReference type="Proteomes" id="UP000317716"/>
    </source>
</evidence>
<feature type="compositionally biased region" description="Basic and acidic residues" evidence="1">
    <location>
        <begin position="124"/>
        <end position="135"/>
    </location>
</feature>
<proteinExistence type="predicted"/>
<dbReference type="Proteomes" id="UP000317716">
    <property type="component" value="Unassembled WGS sequence"/>
</dbReference>
<evidence type="ECO:0000256" key="1">
    <source>
        <dbReference type="SAM" id="MobiDB-lite"/>
    </source>
</evidence>
<evidence type="ECO:0000313" key="2">
    <source>
        <dbReference type="EMBL" id="TMQ50184.1"/>
    </source>
</evidence>